<proteinExistence type="predicted"/>
<reference evidence="2 3" key="1">
    <citation type="journal article" date="2020" name="Nature">
        <title>Isolation of an archaeon at the prokaryote-eukaryote interface.</title>
        <authorList>
            <person name="Imachi H."/>
            <person name="Nobu M.K."/>
            <person name="Nakahara N."/>
            <person name="Morono Y."/>
            <person name="Ogawara M."/>
            <person name="Takaki Y."/>
            <person name="Takano Y."/>
            <person name="Uematsu K."/>
            <person name="Ikuta T."/>
            <person name="Ito M."/>
            <person name="Matsui Y."/>
            <person name="Miyazaki M."/>
            <person name="Murata K."/>
            <person name="Saito Y."/>
            <person name="Sakai S."/>
            <person name="Song C."/>
            <person name="Tasumi E."/>
            <person name="Yamanaka Y."/>
            <person name="Yamaguchi T."/>
            <person name="Kamagata Y."/>
            <person name="Tamaki H."/>
            <person name="Takai K."/>
        </authorList>
    </citation>
    <scope>NUCLEOTIDE SEQUENCE [LARGE SCALE GENOMIC DNA]</scope>
    <source>
        <strain evidence="2 3">MK-D1</strain>
    </source>
</reference>
<protein>
    <recommendedName>
        <fullName evidence="4">Heparan-alpha-glucosaminide N-acetyltransferase catalytic domain-containing protein</fullName>
    </recommendedName>
</protein>
<feature type="transmembrane region" description="Helical" evidence="1">
    <location>
        <begin position="12"/>
        <end position="31"/>
    </location>
</feature>
<dbReference type="GeneID" id="41331884"/>
<feature type="transmembrane region" description="Helical" evidence="1">
    <location>
        <begin position="51"/>
        <end position="80"/>
    </location>
</feature>
<feature type="transmembrane region" description="Helical" evidence="1">
    <location>
        <begin position="135"/>
        <end position="158"/>
    </location>
</feature>
<dbReference type="EMBL" id="CP042905">
    <property type="protein sequence ID" value="QEE18082.1"/>
    <property type="molecule type" value="Genomic_DNA"/>
</dbReference>
<sequence length="446" mass="51037">MDKNLTPKRFVSKDTGLGFGIVIMIIVHIFTHQLAQADPSLFIPVVSQMDLFLLITLIPLIVMGTWGTSFTMLSCMAITTKVHSMDPKDNKFFLKFILGRTIGGLLFVGLSRLYHFLFGVDSADYNLRDIGPFKINFNATTLDSIAIVSVIIPIIVFFLMKFQTTRRPAVFTGIFIFLAFGNLVASQFFIPWGRSLTTELNAQGSYGLEFIISKFVWGRFKVSQTFSFGCLGAFMGYLVSNDISTKKFRNLILYLLSFCLLIVGIASIVDWTFFLNYANIDTPTIVQVLNLGMEGLVFSWFILNLDMGSPERRVKAGKRTIWLRRFGIVSLTLYTICRWFADQVFWVLEQLMGSPLDFTGASPRLAWTTAQIYLFIGIMLCVWMILLKLWEKLHFILSIEWWINIITVLLRFKKKPNLYIKERIYGPGMLELEKKLEAEIIIFSNN</sequence>
<keyword evidence="3" id="KW-1185">Reference proteome</keyword>
<evidence type="ECO:0008006" key="4">
    <source>
        <dbReference type="Google" id="ProtNLM"/>
    </source>
</evidence>
<evidence type="ECO:0000313" key="3">
    <source>
        <dbReference type="Proteomes" id="UP000321408"/>
    </source>
</evidence>
<organism evidence="2 3">
    <name type="scientific">Promethearchaeum syntrophicum</name>
    <dbReference type="NCBI Taxonomy" id="2594042"/>
    <lineage>
        <taxon>Archaea</taxon>
        <taxon>Promethearchaeati</taxon>
        <taxon>Promethearchaeota</taxon>
        <taxon>Promethearchaeia</taxon>
        <taxon>Promethearchaeales</taxon>
        <taxon>Promethearchaeaceae</taxon>
        <taxon>Promethearchaeum</taxon>
    </lineage>
</organism>
<feature type="transmembrane region" description="Helical" evidence="1">
    <location>
        <begin position="222"/>
        <end position="239"/>
    </location>
</feature>
<gene>
    <name evidence="2" type="ORF">DSAG12_03920</name>
</gene>
<feature type="transmembrane region" description="Helical" evidence="1">
    <location>
        <begin position="170"/>
        <end position="190"/>
    </location>
</feature>
<feature type="transmembrane region" description="Helical" evidence="1">
    <location>
        <begin position="92"/>
        <end position="115"/>
    </location>
</feature>
<reference evidence="2 3" key="2">
    <citation type="journal article" date="2024" name="Int. J. Syst. Evol. Microbiol.">
        <title>Promethearchaeum syntrophicum gen. nov., sp. nov., an anaerobic, obligately syntrophic archaeon, the first isolate of the lineage 'Asgard' archaea, and proposal of the new archaeal phylum Promethearchaeota phyl. nov. and kingdom Promethearchaeati regn. nov.</title>
        <authorList>
            <person name="Imachi H."/>
            <person name="Nobu M.K."/>
            <person name="Kato S."/>
            <person name="Takaki Y."/>
            <person name="Miyazaki M."/>
            <person name="Miyata M."/>
            <person name="Ogawara M."/>
            <person name="Saito Y."/>
            <person name="Sakai S."/>
            <person name="Tahara Y.O."/>
            <person name="Takano Y."/>
            <person name="Tasumi E."/>
            <person name="Uematsu K."/>
            <person name="Yoshimura T."/>
            <person name="Itoh T."/>
            <person name="Ohkuma M."/>
            <person name="Takai K."/>
        </authorList>
    </citation>
    <scope>NUCLEOTIDE SEQUENCE [LARGE SCALE GENOMIC DNA]</scope>
    <source>
        <strain evidence="2 3">MK-D1</strain>
    </source>
</reference>
<dbReference type="Proteomes" id="UP000321408">
    <property type="component" value="Chromosome"/>
</dbReference>
<dbReference type="RefSeq" id="WP_147665027.1">
    <property type="nucleotide sequence ID" value="NZ_CP042905.2"/>
</dbReference>
<feature type="transmembrane region" description="Helical" evidence="1">
    <location>
        <begin position="326"/>
        <end position="346"/>
    </location>
</feature>
<evidence type="ECO:0000256" key="1">
    <source>
        <dbReference type="SAM" id="Phobius"/>
    </source>
</evidence>
<accession>A0A5B9DG50</accession>
<feature type="transmembrane region" description="Helical" evidence="1">
    <location>
        <begin position="366"/>
        <end position="386"/>
    </location>
</feature>
<feature type="transmembrane region" description="Helical" evidence="1">
    <location>
        <begin position="285"/>
        <end position="305"/>
    </location>
</feature>
<feature type="transmembrane region" description="Helical" evidence="1">
    <location>
        <begin position="251"/>
        <end position="273"/>
    </location>
</feature>
<dbReference type="AlphaFoldDB" id="A0A5B9DG50"/>
<evidence type="ECO:0000313" key="2">
    <source>
        <dbReference type="EMBL" id="QEE18082.1"/>
    </source>
</evidence>
<keyword evidence="1" id="KW-0472">Membrane</keyword>
<keyword evidence="1" id="KW-0812">Transmembrane</keyword>
<dbReference type="KEGG" id="psyt:DSAG12_03920"/>
<keyword evidence="1" id="KW-1133">Transmembrane helix</keyword>
<name>A0A5B9DG50_9ARCH</name>